<dbReference type="RefSeq" id="WP_288197803.1">
    <property type="nucleotide sequence ID" value="NZ_LT608334.1"/>
</dbReference>
<feature type="chain" id="PRO_5012826679" description="Transmembrane protein" evidence="2">
    <location>
        <begin position="27"/>
        <end position="147"/>
    </location>
</feature>
<feature type="transmembrane region" description="Helical" evidence="1">
    <location>
        <begin position="82"/>
        <end position="100"/>
    </location>
</feature>
<keyword evidence="2" id="KW-0732">Signal</keyword>
<proteinExistence type="predicted"/>
<evidence type="ECO:0000256" key="1">
    <source>
        <dbReference type="SAM" id="Phobius"/>
    </source>
</evidence>
<evidence type="ECO:0000313" key="3">
    <source>
        <dbReference type="EMBL" id="SCM78050.1"/>
    </source>
</evidence>
<sequence>MKRSAALVLLALFGAVTFGTALPSQAENQSDYFEKSERAVNQRINEFFGAPPSREITADEFTQSPPQRAAQIDRFHKLKLEVGAIGLIVLFVGWFLVSFLSKRGKQIAHAGEDAVVSALASAIKVKRKASGFRDRLKSKIAKKLDEQ</sequence>
<reference evidence="3" key="1">
    <citation type="submission" date="2016-08" db="EMBL/GenBank/DDBJ databases">
        <authorList>
            <person name="Seilhamer J.J."/>
        </authorList>
    </citation>
    <scope>NUCLEOTIDE SEQUENCE</scope>
    <source>
        <strain evidence="3">86</strain>
    </source>
</reference>
<feature type="signal peptide" evidence="2">
    <location>
        <begin position="1"/>
        <end position="26"/>
    </location>
</feature>
<keyword evidence="1" id="KW-0472">Membrane</keyword>
<keyword evidence="1" id="KW-1133">Transmembrane helix</keyword>
<evidence type="ECO:0008006" key="4">
    <source>
        <dbReference type="Google" id="ProtNLM"/>
    </source>
</evidence>
<accession>A0A212LKK5</accession>
<gene>
    <name evidence="3" type="ORF">KL86PLE_60372</name>
</gene>
<keyword evidence="1" id="KW-0812">Transmembrane</keyword>
<organism evidence="3">
    <name type="scientific">uncultured Pleomorphomonas sp</name>
    <dbReference type="NCBI Taxonomy" id="442121"/>
    <lineage>
        <taxon>Bacteria</taxon>
        <taxon>Pseudomonadati</taxon>
        <taxon>Pseudomonadota</taxon>
        <taxon>Alphaproteobacteria</taxon>
        <taxon>Hyphomicrobiales</taxon>
        <taxon>Pleomorphomonadaceae</taxon>
        <taxon>Pleomorphomonas</taxon>
        <taxon>environmental samples</taxon>
    </lineage>
</organism>
<dbReference type="AlphaFoldDB" id="A0A212LKK5"/>
<dbReference type="EMBL" id="FMJD01000010">
    <property type="protein sequence ID" value="SCM78050.1"/>
    <property type="molecule type" value="Genomic_DNA"/>
</dbReference>
<name>A0A212LKK5_9HYPH</name>
<evidence type="ECO:0000256" key="2">
    <source>
        <dbReference type="SAM" id="SignalP"/>
    </source>
</evidence>
<protein>
    <recommendedName>
        <fullName evidence="4">Transmembrane protein</fullName>
    </recommendedName>
</protein>